<evidence type="ECO:0000256" key="2">
    <source>
        <dbReference type="ARBA" id="ARBA00022630"/>
    </source>
</evidence>
<dbReference type="Pfam" id="PF08028">
    <property type="entry name" value="Acyl-CoA_dh_2"/>
    <property type="match status" value="1"/>
</dbReference>
<dbReference type="InterPro" id="IPR036250">
    <property type="entry name" value="AcylCo_DH-like_C"/>
</dbReference>
<sequence>MTVSPTETRRVVRPGSPELVEFVAAVAEDARRRRDEGGTEPPNAALAQVRQLRLGAVRVPVESGGGGWSVTELFDLLIDLAEADPDLPHILRIHFTFVEELFAQPRTDQKARWVPLVVAGFLFGGALTELNGKPVGDQSYDTTLTPRSEGGYVLDGRKFYSTGSRFSDYLRVSAKLPDDALLTAVVPADRAGVTHVDDWDGIGQRHTGSGTTVLTNVVVDESETLPWRGTGLPVRPRQAFQQLYLHALAAGILRSVATDAAELLRTRKRNFVFANDEQPRRDPQLLEVVGTLSATAFATESIVRAAAQAQEVSFAAARDTGFDAQLESEASVLAAKAKVSIEDPALRAAARLFEVGGASATRASAHLDRHWRNLRTLFSHNPTAYKARVLGDLLVNDTPLPDAGHI</sequence>
<reference evidence="18" key="1">
    <citation type="journal article" date="2019" name="Int. J. Syst. Evol. Microbiol.">
        <title>The Global Catalogue of Microorganisms (GCM) 10K type strain sequencing project: providing services to taxonomists for standard genome sequencing and annotation.</title>
        <authorList>
            <consortium name="The Broad Institute Genomics Platform"/>
            <consortium name="The Broad Institute Genome Sequencing Center for Infectious Disease"/>
            <person name="Wu L."/>
            <person name="Ma J."/>
        </authorList>
    </citation>
    <scope>NUCLEOTIDE SEQUENCE [LARGE SCALE GENOMIC DNA]</scope>
    <source>
        <strain evidence="18">JCM 18298</strain>
    </source>
</reference>
<accession>A0ABP9KYA6</accession>
<dbReference type="Gene3D" id="2.40.110.10">
    <property type="entry name" value="Butyryl-CoA Dehydrogenase, subunit A, domain 2"/>
    <property type="match status" value="1"/>
</dbReference>
<dbReference type="SUPFAM" id="SSF47203">
    <property type="entry name" value="Acyl-CoA dehydrogenase C-terminal domain-like"/>
    <property type="match status" value="1"/>
</dbReference>
<keyword evidence="3" id="KW-0288">FMN</keyword>
<dbReference type="Gene3D" id="1.20.140.10">
    <property type="entry name" value="Butyryl-CoA Dehydrogenase, subunit A, domain 3"/>
    <property type="match status" value="1"/>
</dbReference>
<dbReference type="EMBL" id="BAABJM010000007">
    <property type="protein sequence ID" value="GAA5066226.1"/>
    <property type="molecule type" value="Genomic_DNA"/>
</dbReference>
<comment type="catalytic activity">
    <reaction evidence="12">
        <text>dibenzothiophene 5-oxide + FMNH2 + O2 = dibenzothiophene 5,5-dioxide + FMN + H2O + H(+)</text>
        <dbReference type="Rhea" id="RHEA:49080"/>
        <dbReference type="ChEBI" id="CHEBI:15377"/>
        <dbReference type="ChEBI" id="CHEBI:15378"/>
        <dbReference type="ChEBI" id="CHEBI:15379"/>
        <dbReference type="ChEBI" id="CHEBI:23683"/>
        <dbReference type="ChEBI" id="CHEBI:57618"/>
        <dbReference type="ChEBI" id="CHEBI:58210"/>
        <dbReference type="ChEBI" id="CHEBI:90356"/>
    </reaction>
</comment>
<comment type="subcellular location">
    <subcellularLocation>
        <location evidence="1">Cytoplasm</location>
    </subcellularLocation>
</comment>
<evidence type="ECO:0000256" key="1">
    <source>
        <dbReference type="ARBA" id="ARBA00004496"/>
    </source>
</evidence>
<dbReference type="InterPro" id="IPR046373">
    <property type="entry name" value="Acyl-CoA_Oxase/DH_mid-dom_sf"/>
</dbReference>
<name>A0ABP9KYA6_9NOCA</name>
<dbReference type="Pfam" id="PF02770">
    <property type="entry name" value="Acyl-CoA_dh_M"/>
    <property type="match status" value="1"/>
</dbReference>
<dbReference type="InterPro" id="IPR013107">
    <property type="entry name" value="Acyl-CoA_DH_C"/>
</dbReference>
<dbReference type="Proteomes" id="UP001500603">
    <property type="component" value="Unassembled WGS sequence"/>
</dbReference>
<dbReference type="SUPFAM" id="SSF56645">
    <property type="entry name" value="Acyl-CoA dehydrogenase NM domain-like"/>
    <property type="match status" value="1"/>
</dbReference>
<comment type="pathway">
    <text evidence="7">Sulfur metabolism; dibenzothiophene degradation.</text>
</comment>
<dbReference type="InterPro" id="IPR009100">
    <property type="entry name" value="AcylCoA_DH/oxidase_NM_dom_sf"/>
</dbReference>
<evidence type="ECO:0000313" key="17">
    <source>
        <dbReference type="EMBL" id="GAA5066226.1"/>
    </source>
</evidence>
<protein>
    <recommendedName>
        <fullName evidence="10">Dibenzothiophene monooxygenase</fullName>
        <ecNumber evidence="9">1.14.14.21</ecNumber>
    </recommendedName>
</protein>
<gene>
    <name evidence="17" type="ORF">GCM10023318_54180</name>
</gene>
<dbReference type="Gene3D" id="1.10.540.10">
    <property type="entry name" value="Acyl-CoA dehydrogenase/oxidase, N-terminal domain"/>
    <property type="match status" value="1"/>
</dbReference>
<proteinExistence type="inferred from homology"/>
<evidence type="ECO:0000256" key="10">
    <source>
        <dbReference type="ARBA" id="ARBA00034345"/>
    </source>
</evidence>
<comment type="catalytic activity">
    <reaction evidence="13">
        <text>dibenzothiophene + 2 FMNH2 + 2 O2 = dibenzothiophene 5,5-dioxide + 2 FMN + 2 H2O + 2 H(+)</text>
        <dbReference type="Rhea" id="RHEA:49072"/>
        <dbReference type="ChEBI" id="CHEBI:15377"/>
        <dbReference type="ChEBI" id="CHEBI:15378"/>
        <dbReference type="ChEBI" id="CHEBI:15379"/>
        <dbReference type="ChEBI" id="CHEBI:23681"/>
        <dbReference type="ChEBI" id="CHEBI:57618"/>
        <dbReference type="ChEBI" id="CHEBI:58210"/>
        <dbReference type="ChEBI" id="CHEBI:90356"/>
        <dbReference type="EC" id="1.14.14.21"/>
    </reaction>
</comment>
<evidence type="ECO:0000259" key="14">
    <source>
        <dbReference type="Pfam" id="PF02770"/>
    </source>
</evidence>
<organism evidence="17 18">
    <name type="scientific">Nocardia callitridis</name>
    <dbReference type="NCBI Taxonomy" id="648753"/>
    <lineage>
        <taxon>Bacteria</taxon>
        <taxon>Bacillati</taxon>
        <taxon>Actinomycetota</taxon>
        <taxon>Actinomycetes</taxon>
        <taxon>Mycobacteriales</taxon>
        <taxon>Nocardiaceae</taxon>
        <taxon>Nocardia</taxon>
    </lineage>
</organism>
<evidence type="ECO:0000256" key="8">
    <source>
        <dbReference type="ARBA" id="ARBA00034317"/>
    </source>
</evidence>
<evidence type="ECO:0000256" key="4">
    <source>
        <dbReference type="ARBA" id="ARBA00022741"/>
    </source>
</evidence>
<comment type="caution">
    <text evidence="17">The sequence shown here is derived from an EMBL/GenBank/DDBJ whole genome shotgun (WGS) entry which is preliminary data.</text>
</comment>
<feature type="domain" description="Acyl-CoA dehydrogenase C-terminal" evidence="16">
    <location>
        <begin position="247"/>
        <end position="381"/>
    </location>
</feature>
<dbReference type="InterPro" id="IPR006091">
    <property type="entry name" value="Acyl-CoA_Oxase/DH_mid-dom"/>
</dbReference>
<evidence type="ECO:0000313" key="18">
    <source>
        <dbReference type="Proteomes" id="UP001500603"/>
    </source>
</evidence>
<keyword evidence="2" id="KW-0285">Flavoprotein</keyword>
<evidence type="ECO:0000256" key="9">
    <source>
        <dbReference type="ARBA" id="ARBA00034328"/>
    </source>
</evidence>
<evidence type="ECO:0000256" key="11">
    <source>
        <dbReference type="ARBA" id="ARBA00047859"/>
    </source>
</evidence>
<evidence type="ECO:0000256" key="12">
    <source>
        <dbReference type="ARBA" id="ARBA00048445"/>
    </source>
</evidence>
<evidence type="ECO:0000256" key="5">
    <source>
        <dbReference type="ARBA" id="ARBA00023002"/>
    </source>
</evidence>
<keyword evidence="6" id="KW-0503">Monooxygenase</keyword>
<feature type="domain" description="Acyl-CoA oxidase/dehydrogenase middle" evidence="14">
    <location>
        <begin position="138"/>
        <end position="217"/>
    </location>
</feature>
<dbReference type="Pfam" id="PF02771">
    <property type="entry name" value="Acyl-CoA_dh_N"/>
    <property type="match status" value="1"/>
</dbReference>
<keyword evidence="4" id="KW-0547">Nucleotide-binding</keyword>
<evidence type="ECO:0000259" key="16">
    <source>
        <dbReference type="Pfam" id="PF08028"/>
    </source>
</evidence>
<keyword evidence="18" id="KW-1185">Reference proteome</keyword>
<dbReference type="PIRSF" id="PIRSF016578">
    <property type="entry name" value="HsaA"/>
    <property type="match status" value="1"/>
</dbReference>
<evidence type="ECO:0000256" key="3">
    <source>
        <dbReference type="ARBA" id="ARBA00022643"/>
    </source>
</evidence>
<dbReference type="PANTHER" id="PTHR43884:SF12">
    <property type="entry name" value="ISOVALERYL-COA DEHYDROGENASE, MITOCHONDRIAL-RELATED"/>
    <property type="match status" value="1"/>
</dbReference>
<comment type="similarity">
    <text evidence="8">Belongs to the DszC flavin monooxygenase family.</text>
</comment>
<dbReference type="EC" id="1.14.14.21" evidence="9"/>
<dbReference type="InterPro" id="IPR013786">
    <property type="entry name" value="AcylCoA_DH/ox_N"/>
</dbReference>
<dbReference type="RefSeq" id="WP_345498953.1">
    <property type="nucleotide sequence ID" value="NZ_BAABJM010000007.1"/>
</dbReference>
<dbReference type="PANTHER" id="PTHR43884">
    <property type="entry name" value="ACYL-COA DEHYDROGENASE"/>
    <property type="match status" value="1"/>
</dbReference>
<evidence type="ECO:0000256" key="7">
    <source>
        <dbReference type="ARBA" id="ARBA00034307"/>
    </source>
</evidence>
<evidence type="ECO:0000256" key="6">
    <source>
        <dbReference type="ARBA" id="ARBA00023033"/>
    </source>
</evidence>
<keyword evidence="5" id="KW-0560">Oxidoreductase</keyword>
<comment type="catalytic activity">
    <reaction evidence="11">
        <text>dibenzothiophene + FMNH2 + O2 = dibenzothiophene 5-oxide + FMN + H2O + H(+)</text>
        <dbReference type="Rhea" id="RHEA:49076"/>
        <dbReference type="ChEBI" id="CHEBI:15377"/>
        <dbReference type="ChEBI" id="CHEBI:15378"/>
        <dbReference type="ChEBI" id="CHEBI:15379"/>
        <dbReference type="ChEBI" id="CHEBI:23681"/>
        <dbReference type="ChEBI" id="CHEBI:23683"/>
        <dbReference type="ChEBI" id="CHEBI:57618"/>
        <dbReference type="ChEBI" id="CHEBI:58210"/>
    </reaction>
</comment>
<evidence type="ECO:0000256" key="13">
    <source>
        <dbReference type="ARBA" id="ARBA00049456"/>
    </source>
</evidence>
<dbReference type="InterPro" id="IPR037069">
    <property type="entry name" value="AcylCoA_DH/ox_N_sf"/>
</dbReference>
<evidence type="ECO:0000259" key="15">
    <source>
        <dbReference type="Pfam" id="PF02771"/>
    </source>
</evidence>
<feature type="domain" description="Acyl-CoA dehydrogenase/oxidase N-terminal" evidence="15">
    <location>
        <begin position="21"/>
        <end position="120"/>
    </location>
</feature>